<evidence type="ECO:0000256" key="3">
    <source>
        <dbReference type="ARBA" id="ARBA00022603"/>
    </source>
</evidence>
<sequence>LCRNTTIQEINDSEKLDKFITGALRSLKTDGVLIIRQDLSKVKEMKKMAMLTDYFDVFRLEEGNGNVGFQFYAVNEVLDSVYVHQNWLDFIWTLIKKPFPKDVNGVVSFRDFLDRTQYTDTGIFAYEWIFGNNFISPGGWKQNLAILKRFGPMKTGQRMLDIGVGIGGGARQAASEFGLQVLGVDLSTNMLAVALERVHKEKDARVTYAVCDACEYEFEPNSFDYVFSRDCIQHIKDTDKLFSRIYIAKKVGFIDIEVENMTPRFKEILLEERERLEQNKQTFLAKFSQNAYDGLVSGWNSKLQYIADDNHNWNFFAAVKPQ</sequence>
<feature type="domain" description="Methyltransferase type 11" evidence="8">
    <location>
        <begin position="160"/>
        <end position="246"/>
    </location>
</feature>
<dbReference type="AlphaFoldDB" id="A0A0N4X0S3"/>
<protein>
    <recommendedName>
        <fullName evidence="5">phosphoethanolamine N-methyltransferase</fullName>
        <ecNumber evidence="5">2.1.1.103</ecNumber>
    </recommendedName>
</protein>
<evidence type="ECO:0000313" key="10">
    <source>
        <dbReference type="WBParaSite" id="HPLM_0001787801-mRNA-1"/>
    </source>
</evidence>
<organism evidence="10">
    <name type="scientific">Haemonchus placei</name>
    <name type="common">Barber's pole worm</name>
    <dbReference type="NCBI Taxonomy" id="6290"/>
    <lineage>
        <taxon>Eukaryota</taxon>
        <taxon>Metazoa</taxon>
        <taxon>Ecdysozoa</taxon>
        <taxon>Nematoda</taxon>
        <taxon>Chromadorea</taxon>
        <taxon>Rhabditida</taxon>
        <taxon>Rhabditina</taxon>
        <taxon>Rhabditomorpha</taxon>
        <taxon>Strongyloidea</taxon>
        <taxon>Trichostrongylidae</taxon>
        <taxon>Haemonchus</taxon>
    </lineage>
</organism>
<evidence type="ECO:0000256" key="1">
    <source>
        <dbReference type="ARBA" id="ARBA00004969"/>
    </source>
</evidence>
<keyword evidence="3" id="KW-0489">Methyltransferase</keyword>
<dbReference type="CDD" id="cd02440">
    <property type="entry name" value="AdoMet_MTases"/>
    <property type="match status" value="1"/>
</dbReference>
<dbReference type="EC" id="2.1.1.103" evidence="5"/>
<evidence type="ECO:0000256" key="7">
    <source>
        <dbReference type="ARBA" id="ARBA00047841"/>
    </source>
</evidence>
<dbReference type="Pfam" id="PF17987">
    <property type="entry name" value="PMT2_N"/>
    <property type="match status" value="1"/>
</dbReference>
<keyword evidence="4" id="KW-0808">Transferase</keyword>
<dbReference type="InterPro" id="IPR040516">
    <property type="entry name" value="PMT2_N"/>
</dbReference>
<dbReference type="OMA" id="ITMYGKG"/>
<evidence type="ECO:0000256" key="6">
    <source>
        <dbReference type="ARBA" id="ARBA00047619"/>
    </source>
</evidence>
<dbReference type="SUPFAM" id="SSF53335">
    <property type="entry name" value="S-adenosyl-L-methionine-dependent methyltransferases"/>
    <property type="match status" value="1"/>
</dbReference>
<evidence type="ECO:0000256" key="5">
    <source>
        <dbReference type="ARBA" id="ARBA00035674"/>
    </source>
</evidence>
<comment type="catalytic activity">
    <reaction evidence="6">
        <text>N,N-dimethylethanolamine phosphate + S-adenosyl-L-methionine = phosphocholine + S-adenosyl-L-homocysteine + H(+)</text>
        <dbReference type="Rhea" id="RHEA:25325"/>
        <dbReference type="ChEBI" id="CHEBI:15378"/>
        <dbReference type="ChEBI" id="CHEBI:57856"/>
        <dbReference type="ChEBI" id="CHEBI:58641"/>
        <dbReference type="ChEBI" id="CHEBI:59789"/>
        <dbReference type="ChEBI" id="CHEBI:295975"/>
        <dbReference type="EC" id="2.1.1.103"/>
    </reaction>
    <physiologicalReaction direction="left-to-right" evidence="6">
        <dbReference type="Rhea" id="RHEA:25326"/>
    </physiologicalReaction>
</comment>
<dbReference type="Gene3D" id="3.40.50.150">
    <property type="entry name" value="Vaccinia Virus protein VP39"/>
    <property type="match status" value="1"/>
</dbReference>
<dbReference type="PANTHER" id="PTHR44307">
    <property type="entry name" value="PHOSPHOETHANOLAMINE METHYLTRANSFERASE"/>
    <property type="match status" value="1"/>
</dbReference>
<comment type="pathway">
    <text evidence="2">Lipid metabolism.</text>
</comment>
<dbReference type="InterPro" id="IPR029063">
    <property type="entry name" value="SAM-dependent_MTases_sf"/>
</dbReference>
<dbReference type="Pfam" id="PF08241">
    <property type="entry name" value="Methyltransf_11"/>
    <property type="match status" value="1"/>
</dbReference>
<comment type="pathway">
    <text evidence="1">Phospholipid metabolism; phosphatidylcholine biosynthesis.</text>
</comment>
<dbReference type="PANTHER" id="PTHR44307:SF2">
    <property type="entry name" value="PHOSPHOETHANOLAMINE METHYLTRANSFERASE ISOFORM X1"/>
    <property type="match status" value="1"/>
</dbReference>
<dbReference type="InterPro" id="IPR013216">
    <property type="entry name" value="Methyltransf_11"/>
</dbReference>
<proteinExistence type="predicted"/>
<evidence type="ECO:0000259" key="9">
    <source>
        <dbReference type="Pfam" id="PF17987"/>
    </source>
</evidence>
<reference evidence="10" key="1">
    <citation type="submission" date="2017-02" db="UniProtKB">
        <authorList>
            <consortium name="WormBaseParasite"/>
        </authorList>
    </citation>
    <scope>IDENTIFICATION</scope>
</reference>
<evidence type="ECO:0000256" key="4">
    <source>
        <dbReference type="ARBA" id="ARBA00022679"/>
    </source>
</evidence>
<dbReference type="WBParaSite" id="HPLM_0001787801-mRNA-1">
    <property type="protein sequence ID" value="HPLM_0001787801-mRNA-1"/>
    <property type="gene ID" value="HPLM_0001787801"/>
</dbReference>
<evidence type="ECO:0000256" key="2">
    <source>
        <dbReference type="ARBA" id="ARBA00005189"/>
    </source>
</evidence>
<name>A0A0N4X0S3_HAEPC</name>
<dbReference type="GO" id="GO:0000234">
    <property type="term" value="F:phosphoethanolamine N-methyltransferase activity"/>
    <property type="evidence" value="ECO:0007669"/>
    <property type="project" value="UniProtKB-EC"/>
</dbReference>
<comment type="catalytic activity">
    <reaction evidence="7">
        <text>N-methylethanolamine phosphate + S-adenosyl-L-methionine = N,N-dimethylethanolamine phosphate + S-adenosyl-L-homocysteine + H(+)</text>
        <dbReference type="Rhea" id="RHEA:25321"/>
        <dbReference type="ChEBI" id="CHEBI:15378"/>
        <dbReference type="ChEBI" id="CHEBI:57781"/>
        <dbReference type="ChEBI" id="CHEBI:57856"/>
        <dbReference type="ChEBI" id="CHEBI:58641"/>
        <dbReference type="ChEBI" id="CHEBI:59789"/>
        <dbReference type="EC" id="2.1.1.103"/>
    </reaction>
    <physiologicalReaction direction="left-to-right" evidence="7">
        <dbReference type="Rhea" id="RHEA:25322"/>
    </physiologicalReaction>
</comment>
<evidence type="ECO:0000259" key="8">
    <source>
        <dbReference type="Pfam" id="PF08241"/>
    </source>
</evidence>
<dbReference type="GO" id="GO:0032259">
    <property type="term" value="P:methylation"/>
    <property type="evidence" value="ECO:0007669"/>
    <property type="project" value="UniProtKB-KW"/>
</dbReference>
<feature type="domain" description="Phosphoethanolamine N-methyltransferase 2 N-terminal" evidence="9">
    <location>
        <begin position="8"/>
        <end position="100"/>
    </location>
</feature>
<accession>A0A0N4X0S3</accession>